<keyword evidence="3" id="KW-0472">Membrane</keyword>
<evidence type="ECO:0000256" key="3">
    <source>
        <dbReference type="SAM" id="Phobius"/>
    </source>
</evidence>
<dbReference type="Pfam" id="PF00892">
    <property type="entry name" value="EamA"/>
    <property type="match status" value="2"/>
</dbReference>
<feature type="transmembrane region" description="Helical" evidence="3">
    <location>
        <begin position="7"/>
        <end position="26"/>
    </location>
</feature>
<dbReference type="AlphaFoldDB" id="A0A160MEE4"/>
<dbReference type="Proteomes" id="UP000077856">
    <property type="component" value="Chromosome"/>
</dbReference>
<feature type="transmembrane region" description="Helical" evidence="3">
    <location>
        <begin position="184"/>
        <end position="203"/>
    </location>
</feature>
<keyword evidence="3" id="KW-1133">Transmembrane helix</keyword>
<comment type="similarity">
    <text evidence="2">Belongs to the EamA transporter family.</text>
</comment>
<dbReference type="GO" id="GO:0016020">
    <property type="term" value="C:membrane"/>
    <property type="evidence" value="ECO:0007669"/>
    <property type="project" value="InterPro"/>
</dbReference>
<dbReference type="SUPFAM" id="SSF103481">
    <property type="entry name" value="Multidrug resistance efflux transporter EmrE"/>
    <property type="match status" value="2"/>
</dbReference>
<dbReference type="STRING" id="1196031.A361_19110"/>
<dbReference type="EMBL" id="CP015506">
    <property type="protein sequence ID" value="AND41173.1"/>
    <property type="molecule type" value="Genomic_DNA"/>
</dbReference>
<dbReference type="PANTHER" id="PTHR22911:SF79">
    <property type="entry name" value="MOBA-LIKE NTP TRANSFERASE DOMAIN-CONTAINING PROTEIN"/>
    <property type="match status" value="1"/>
</dbReference>
<reference evidence="5 6" key="1">
    <citation type="submission" date="2016-04" db="EMBL/GenBank/DDBJ databases">
        <title>Complete genome sequence of Bacillus oceanisediminis strain 2691.</title>
        <authorList>
            <person name="Jeong H."/>
            <person name="Kim H.J."/>
            <person name="Lee D.-W."/>
        </authorList>
    </citation>
    <scope>NUCLEOTIDE SEQUENCE [LARGE SCALE GENOMIC DNA]</scope>
    <source>
        <strain evidence="5 6">2691</strain>
    </source>
</reference>
<feature type="transmembrane region" description="Helical" evidence="3">
    <location>
        <begin position="69"/>
        <end position="90"/>
    </location>
</feature>
<keyword evidence="3" id="KW-0812">Transmembrane</keyword>
<dbReference type="InterPro" id="IPR000620">
    <property type="entry name" value="EamA_dom"/>
</dbReference>
<feature type="transmembrane region" description="Helical" evidence="3">
    <location>
        <begin position="245"/>
        <end position="264"/>
    </location>
</feature>
<dbReference type="KEGG" id="bon:A361_19110"/>
<dbReference type="RefSeq" id="WP_009332681.1">
    <property type="nucleotide sequence ID" value="NZ_CP015506.1"/>
</dbReference>
<feature type="transmembrane region" description="Helical" evidence="3">
    <location>
        <begin position="127"/>
        <end position="146"/>
    </location>
</feature>
<proteinExistence type="inferred from homology"/>
<evidence type="ECO:0000256" key="2">
    <source>
        <dbReference type="ARBA" id="ARBA00007362"/>
    </source>
</evidence>
<evidence type="ECO:0000313" key="6">
    <source>
        <dbReference type="Proteomes" id="UP000077856"/>
    </source>
</evidence>
<evidence type="ECO:0000256" key="1">
    <source>
        <dbReference type="ARBA" id="ARBA00004127"/>
    </source>
</evidence>
<feature type="transmembrane region" description="Helical" evidence="3">
    <location>
        <begin position="152"/>
        <end position="172"/>
    </location>
</feature>
<dbReference type="InterPro" id="IPR037185">
    <property type="entry name" value="EmrE-like"/>
</dbReference>
<gene>
    <name evidence="5" type="ORF">A361_19110</name>
</gene>
<feature type="domain" description="EamA" evidence="4">
    <location>
        <begin position="153"/>
        <end position="287"/>
    </location>
</feature>
<sequence length="306" mass="33000">MKKILPFIMIALGASLWGIIAVFVKGLGEYGFTAMEIVAARVFFAAIFLVLIGIMRFRNCFKLQSASDIRLFAGTGILSIVFFNYCYFTAMNQISISMAVVLLYTAPAFVTVLSYLFLKEGINLGKIAAVAGTILGCILIAGVTAGSRDITLLGIMTGLGSGFGYALYTIFGKFALRKYHPYTVTLYTFLIASVFLIPVTRLWTKAEIFLNTEVLFLSIGLGFVPTVLAYFVYTWGLEKTDGSKAAVIATVEPVVAMLLGVTLYGESLGAVQIAGALLILSSVIIVNLPARRKNAGRAADSSKLEH</sequence>
<dbReference type="PANTHER" id="PTHR22911">
    <property type="entry name" value="ACYL-MALONYL CONDENSING ENZYME-RELATED"/>
    <property type="match status" value="1"/>
</dbReference>
<feature type="transmembrane region" description="Helical" evidence="3">
    <location>
        <begin position="270"/>
        <end position="288"/>
    </location>
</feature>
<feature type="transmembrane region" description="Helical" evidence="3">
    <location>
        <begin position="215"/>
        <end position="233"/>
    </location>
</feature>
<comment type="subcellular location">
    <subcellularLocation>
        <location evidence="1">Endomembrane system</location>
        <topology evidence="1">Multi-pass membrane protein</topology>
    </subcellularLocation>
</comment>
<name>A0A160MEE4_9BACI</name>
<accession>A0A160MEE4</accession>
<evidence type="ECO:0000259" key="4">
    <source>
        <dbReference type="Pfam" id="PF00892"/>
    </source>
</evidence>
<organism evidence="5 6">
    <name type="scientific">Cytobacillus oceanisediminis 2691</name>
    <dbReference type="NCBI Taxonomy" id="1196031"/>
    <lineage>
        <taxon>Bacteria</taxon>
        <taxon>Bacillati</taxon>
        <taxon>Bacillota</taxon>
        <taxon>Bacilli</taxon>
        <taxon>Bacillales</taxon>
        <taxon>Bacillaceae</taxon>
        <taxon>Cytobacillus</taxon>
    </lineage>
</organism>
<dbReference type="Gene3D" id="1.10.3730.20">
    <property type="match status" value="1"/>
</dbReference>
<feature type="transmembrane region" description="Helical" evidence="3">
    <location>
        <begin position="38"/>
        <end position="57"/>
    </location>
</feature>
<evidence type="ECO:0000313" key="5">
    <source>
        <dbReference type="EMBL" id="AND41173.1"/>
    </source>
</evidence>
<dbReference type="eggNOG" id="COG0697">
    <property type="taxonomic scope" value="Bacteria"/>
</dbReference>
<feature type="transmembrane region" description="Helical" evidence="3">
    <location>
        <begin position="96"/>
        <end position="118"/>
    </location>
</feature>
<protein>
    <submittedName>
        <fullName evidence="5">Transporter</fullName>
    </submittedName>
</protein>
<feature type="domain" description="EamA" evidence="4">
    <location>
        <begin position="8"/>
        <end position="141"/>
    </location>
</feature>